<name>A0A3P5XBK1_9MICC</name>
<comment type="similarity">
    <text evidence="6">Belongs to the glucose-6-phosphate dehydrogenase family.</text>
</comment>
<dbReference type="EMBL" id="UXAU01000040">
    <property type="protein sequence ID" value="VDC32186.1"/>
    <property type="molecule type" value="Genomic_DNA"/>
</dbReference>
<dbReference type="HAMAP" id="MF_00966">
    <property type="entry name" value="G6PD"/>
    <property type="match status" value="1"/>
</dbReference>
<reference evidence="9 10" key="1">
    <citation type="submission" date="2018-11" db="EMBL/GenBank/DDBJ databases">
        <authorList>
            <person name="Criscuolo A."/>
        </authorList>
    </citation>
    <scope>NUCLEOTIDE SEQUENCE [LARGE SCALE GENOMIC DNA]</scope>
    <source>
        <strain evidence="9">AT11b</strain>
    </source>
</reference>
<feature type="binding site" evidence="6">
    <location>
        <position position="359"/>
    </location>
    <ligand>
        <name>substrate</name>
    </ligand>
</feature>
<evidence type="ECO:0000256" key="1">
    <source>
        <dbReference type="ARBA" id="ARBA00004937"/>
    </source>
</evidence>
<feature type="domain" description="Glucose-6-phosphate dehydrogenase C-terminal" evidence="8">
    <location>
        <begin position="207"/>
        <end position="481"/>
    </location>
</feature>
<evidence type="ECO:0000256" key="5">
    <source>
        <dbReference type="ARBA" id="ARBA00023277"/>
    </source>
</evidence>
<keyword evidence="3 6" id="KW-0521">NADP</keyword>
<dbReference type="Pfam" id="PF02781">
    <property type="entry name" value="G6PD_C"/>
    <property type="match status" value="1"/>
</dbReference>
<protein>
    <recommendedName>
        <fullName evidence="6">Glucose-6-phosphate 1-dehydrogenase</fullName>
        <shortName evidence="6">G6PD</shortName>
        <ecNumber evidence="6">1.1.1.49</ecNumber>
    </recommendedName>
</protein>
<comment type="pathway">
    <text evidence="1 6">Carbohydrate degradation; pentose phosphate pathway; D-ribulose 5-phosphate from D-glucose 6-phosphate (oxidative stage): step 1/3.</text>
</comment>
<evidence type="ECO:0000313" key="10">
    <source>
        <dbReference type="Proteomes" id="UP000280861"/>
    </source>
</evidence>
<keyword evidence="5 6" id="KW-0119">Carbohydrate metabolism</keyword>
<feature type="binding site" evidence="6">
    <location>
        <position position="164"/>
    </location>
    <ligand>
        <name>NADP(+)</name>
        <dbReference type="ChEBI" id="CHEBI:58349"/>
    </ligand>
</feature>
<dbReference type="PANTHER" id="PTHR23429:SF0">
    <property type="entry name" value="GLUCOSE-6-PHOSPHATE 1-DEHYDROGENASE"/>
    <property type="match status" value="1"/>
</dbReference>
<keyword evidence="10" id="KW-1185">Reference proteome</keyword>
<feature type="binding site" evidence="6">
    <location>
        <position position="232"/>
    </location>
    <ligand>
        <name>substrate</name>
    </ligand>
</feature>
<feature type="binding site" evidence="6">
    <location>
        <begin position="113"/>
        <end position="114"/>
    </location>
    <ligand>
        <name>NADP(+)</name>
        <dbReference type="ChEBI" id="CHEBI:58349"/>
    </ligand>
</feature>
<dbReference type="PIRSF" id="PIRSF000110">
    <property type="entry name" value="G6PD"/>
    <property type="match status" value="1"/>
</dbReference>
<feature type="binding site" evidence="6">
    <location>
        <position position="198"/>
    </location>
    <ligand>
        <name>substrate</name>
    </ligand>
</feature>
<dbReference type="Pfam" id="PF00479">
    <property type="entry name" value="G6PD_N"/>
    <property type="match status" value="1"/>
</dbReference>
<dbReference type="GO" id="GO:0004345">
    <property type="term" value="F:glucose-6-phosphate dehydrogenase activity"/>
    <property type="evidence" value="ECO:0007669"/>
    <property type="project" value="UniProtKB-UniRule"/>
</dbReference>
<evidence type="ECO:0000259" key="7">
    <source>
        <dbReference type="Pfam" id="PF00479"/>
    </source>
</evidence>
<proteinExistence type="inferred from homology"/>
<dbReference type="OrthoDB" id="9802739at2"/>
<evidence type="ECO:0000256" key="6">
    <source>
        <dbReference type="HAMAP-Rule" id="MF_00966"/>
    </source>
</evidence>
<dbReference type="NCBIfam" id="NF009492">
    <property type="entry name" value="PRK12853.1-3"/>
    <property type="match status" value="1"/>
</dbReference>
<dbReference type="PRINTS" id="PR00079">
    <property type="entry name" value="G6PDHDRGNASE"/>
</dbReference>
<dbReference type="EC" id="1.1.1.49" evidence="6"/>
<evidence type="ECO:0000256" key="2">
    <source>
        <dbReference type="ARBA" id="ARBA00022526"/>
    </source>
</evidence>
<gene>
    <name evidence="9" type="primary">zwf_2</name>
    <name evidence="6" type="synonym">zwf</name>
    <name evidence="9" type="ORF">PSET11_02971</name>
</gene>
<feature type="binding site" evidence="6">
    <location>
        <position position="251"/>
    </location>
    <ligand>
        <name>substrate</name>
    </ligand>
</feature>
<dbReference type="InterPro" id="IPR036291">
    <property type="entry name" value="NAD(P)-bd_dom_sf"/>
</dbReference>
<comment type="function">
    <text evidence="6">Catalyzes the oxidation of glucose 6-phosphate to 6-phosphogluconolactone.</text>
</comment>
<dbReference type="UniPathway" id="UPA00115">
    <property type="reaction ID" value="UER00408"/>
</dbReference>
<dbReference type="AlphaFoldDB" id="A0A3P5XBK1"/>
<evidence type="ECO:0000313" key="9">
    <source>
        <dbReference type="EMBL" id="VDC32186.1"/>
    </source>
</evidence>
<accession>A0A3P5XBK1</accession>
<evidence type="ECO:0000256" key="4">
    <source>
        <dbReference type="ARBA" id="ARBA00023002"/>
    </source>
</evidence>
<feature type="domain" description="Glucose-6-phosphate dehydrogenase NAD-binding" evidence="7">
    <location>
        <begin position="12"/>
        <end position="203"/>
    </location>
</feature>
<dbReference type="InterPro" id="IPR022674">
    <property type="entry name" value="G6P_DH_NAD-bd"/>
</dbReference>
<dbReference type="Gene3D" id="3.30.360.10">
    <property type="entry name" value="Dihydrodipicolinate Reductase, domain 2"/>
    <property type="match status" value="1"/>
</dbReference>
<comment type="caution">
    <text evidence="6">Lacks conserved residue(s) required for the propagation of feature annotation.</text>
</comment>
<dbReference type="GO" id="GO:0050661">
    <property type="term" value="F:NADP binding"/>
    <property type="evidence" value="ECO:0007669"/>
    <property type="project" value="UniProtKB-UniRule"/>
</dbReference>
<feature type="binding site" evidence="6">
    <location>
        <position position="194"/>
    </location>
    <ligand>
        <name>substrate</name>
    </ligand>
</feature>
<dbReference type="PANTHER" id="PTHR23429">
    <property type="entry name" value="GLUCOSE-6-PHOSPHATE 1-DEHYDROGENASE G6PD"/>
    <property type="match status" value="1"/>
</dbReference>
<keyword evidence="2 6" id="KW-0313">Glucose metabolism</keyword>
<keyword evidence="4 6" id="KW-0560">Oxidoreductase</keyword>
<dbReference type="SUPFAM" id="SSF51735">
    <property type="entry name" value="NAD(P)-binding Rossmann-fold domains"/>
    <property type="match status" value="1"/>
</dbReference>
<feature type="active site" description="Proton acceptor" evidence="6">
    <location>
        <position position="256"/>
    </location>
</feature>
<evidence type="ECO:0000259" key="8">
    <source>
        <dbReference type="Pfam" id="PF02781"/>
    </source>
</evidence>
<feature type="binding site" evidence="6">
    <location>
        <position position="354"/>
    </location>
    <ligand>
        <name>substrate</name>
    </ligand>
</feature>
<evidence type="ECO:0000256" key="3">
    <source>
        <dbReference type="ARBA" id="ARBA00022857"/>
    </source>
</evidence>
<dbReference type="GO" id="GO:0006006">
    <property type="term" value="P:glucose metabolic process"/>
    <property type="evidence" value="ECO:0007669"/>
    <property type="project" value="UniProtKB-KW"/>
</dbReference>
<organism evidence="9 10">
    <name type="scientific">Arthrobacter ulcerisalmonis</name>
    <dbReference type="NCBI Taxonomy" id="2483813"/>
    <lineage>
        <taxon>Bacteria</taxon>
        <taxon>Bacillati</taxon>
        <taxon>Actinomycetota</taxon>
        <taxon>Actinomycetes</taxon>
        <taxon>Micrococcales</taxon>
        <taxon>Micrococcaceae</taxon>
        <taxon>Arthrobacter</taxon>
    </lineage>
</organism>
<dbReference type="Gene3D" id="3.40.50.720">
    <property type="entry name" value="NAD(P)-binding Rossmann-like Domain"/>
    <property type="match status" value="1"/>
</dbReference>
<dbReference type="RefSeq" id="WP_124093072.1">
    <property type="nucleotide sequence ID" value="NZ_CBCRYA010000011.1"/>
</dbReference>
<sequence>MTSQTTVRTLLILGASGDLTGRLLLPGLASLVVRGRADGLALVGAGSDPWSPEQWQERLATAMTAPIAPEAAEGAAGEGATTAGSAGAAVDGSADGAAALQQMAAASTYHQLDVTAEGALAGLLASLAGPVAVYFALPPKISQLACEALRPEDVPAGTRLVLEKPFGSSAESARDLNRTLAKLVAEDHIHRVDHFLGKATVLNVLGLRFANNFLEPVWNREHIEKVEIIFDEDLALEGRARYYDGAGALRDMIQSHLLQIMAFMAIEPPASIHEKDLRDAVATVLRASSIREPLTASTKRARYTAGTINGRQVPDYAAEDGVDAAKGTETLAEVRVNIDNWRWQGVPFVLRSGKALGRKRKEAVVTFRPVPHLPKGFTGIDTPNQLRIGFGPDTLQFDVDVNGPGDIFSLSHATLNAELSSAGLLPYGEVLEGILAGDPLLSVRGDTAEDCWRIVEPVLKAWQDGAVPLETYDAGSTGPASWAGESAAQ</sequence>
<dbReference type="GO" id="GO:0009051">
    <property type="term" value="P:pentose-phosphate shunt, oxidative branch"/>
    <property type="evidence" value="ECO:0007669"/>
    <property type="project" value="TreeGrafter"/>
</dbReference>
<comment type="catalytic activity">
    <reaction evidence="6">
        <text>D-glucose 6-phosphate + NADP(+) = 6-phospho-D-glucono-1,5-lactone + NADPH + H(+)</text>
        <dbReference type="Rhea" id="RHEA:15841"/>
        <dbReference type="ChEBI" id="CHEBI:15378"/>
        <dbReference type="ChEBI" id="CHEBI:57783"/>
        <dbReference type="ChEBI" id="CHEBI:57955"/>
        <dbReference type="ChEBI" id="CHEBI:58349"/>
        <dbReference type="ChEBI" id="CHEBI:61548"/>
        <dbReference type="EC" id="1.1.1.49"/>
    </reaction>
</comment>
<dbReference type="SUPFAM" id="SSF55347">
    <property type="entry name" value="Glyceraldehyde-3-phosphate dehydrogenase-like, C-terminal domain"/>
    <property type="match status" value="1"/>
</dbReference>
<dbReference type="InterPro" id="IPR001282">
    <property type="entry name" value="G6P_DH"/>
</dbReference>
<feature type="binding site" evidence="6">
    <location>
        <position position="47"/>
    </location>
    <ligand>
        <name>NADP(+)</name>
        <dbReference type="ChEBI" id="CHEBI:58349"/>
    </ligand>
</feature>
<dbReference type="InterPro" id="IPR022675">
    <property type="entry name" value="G6P_DH_C"/>
</dbReference>
<dbReference type="GO" id="GO:0005829">
    <property type="term" value="C:cytosol"/>
    <property type="evidence" value="ECO:0007669"/>
    <property type="project" value="TreeGrafter"/>
</dbReference>
<dbReference type="Proteomes" id="UP000280861">
    <property type="component" value="Unassembled WGS sequence"/>
</dbReference>